<proteinExistence type="predicted"/>
<dbReference type="EMBL" id="CALTRL010002660">
    <property type="protein sequence ID" value="CAH7676381.1"/>
    <property type="molecule type" value="Genomic_DNA"/>
</dbReference>
<reference evidence="1" key="1">
    <citation type="submission" date="2022-06" db="EMBL/GenBank/DDBJ databases">
        <authorList>
            <consortium name="SYNGENTA / RWTH Aachen University"/>
        </authorList>
    </citation>
    <scope>NUCLEOTIDE SEQUENCE</scope>
</reference>
<keyword evidence="2" id="KW-1185">Reference proteome</keyword>
<dbReference type="Proteomes" id="UP001153365">
    <property type="component" value="Unassembled WGS sequence"/>
</dbReference>
<evidence type="ECO:0000313" key="2">
    <source>
        <dbReference type="Proteomes" id="UP001153365"/>
    </source>
</evidence>
<sequence length="283" mass="32098">GFDGHNNTPVEVSHVVLLRIIKYLYPDLIAGLSVDKKEELIARLHSFDTSNLNIPPIKAKYLVQHVSSLVGSDFKIIIQAAPFVFFPIIEGSKHKIWISLCHLCSTIFQTHISNCKKHLANLTYYKQIVLLKLFSTTSQWVNKPKFHILLHLSHSILRFGPASLFATEKFESYNGVVRQASIHSNLHRPSHDIAKSFQNYSALRYCLSGGRIQTESSNLNLADTSQVQNILFNNPTIQTLFGLNTEIFNNNFKYPFFNQPPQSSDVNEENVPLVIKNKSPHSI</sequence>
<dbReference type="PANTHER" id="PTHR31912:SF34">
    <property type="entry name" value="NOTOCHORD-RELATED PROTEIN"/>
    <property type="match status" value="1"/>
</dbReference>
<gene>
    <name evidence="1" type="ORF">PPACK8108_LOCUS11499</name>
</gene>
<comment type="caution">
    <text evidence="1">The sequence shown here is derived from an EMBL/GenBank/DDBJ whole genome shotgun (WGS) entry which is preliminary data.</text>
</comment>
<dbReference type="PANTHER" id="PTHR31912">
    <property type="entry name" value="IP13529P"/>
    <property type="match status" value="1"/>
</dbReference>
<name>A0AAV0B358_PHAPC</name>
<organism evidence="1 2">
    <name type="scientific">Phakopsora pachyrhizi</name>
    <name type="common">Asian soybean rust disease fungus</name>
    <dbReference type="NCBI Taxonomy" id="170000"/>
    <lineage>
        <taxon>Eukaryota</taxon>
        <taxon>Fungi</taxon>
        <taxon>Dikarya</taxon>
        <taxon>Basidiomycota</taxon>
        <taxon>Pucciniomycotina</taxon>
        <taxon>Pucciniomycetes</taxon>
        <taxon>Pucciniales</taxon>
        <taxon>Phakopsoraceae</taxon>
        <taxon>Phakopsora</taxon>
    </lineage>
</organism>
<accession>A0AAV0B358</accession>
<protein>
    <submittedName>
        <fullName evidence="1">Uncharacterized protein</fullName>
    </submittedName>
</protein>
<feature type="non-terminal residue" evidence="1">
    <location>
        <position position="1"/>
    </location>
</feature>
<dbReference type="AlphaFoldDB" id="A0AAV0B358"/>
<evidence type="ECO:0000313" key="1">
    <source>
        <dbReference type="EMBL" id="CAH7676381.1"/>
    </source>
</evidence>